<reference evidence="1" key="1">
    <citation type="submission" date="2021-02" db="EMBL/GenBank/DDBJ databases">
        <authorList>
            <consortium name="DOE Joint Genome Institute"/>
            <person name="Ahrendt S."/>
            <person name="Looney B.P."/>
            <person name="Miyauchi S."/>
            <person name="Morin E."/>
            <person name="Drula E."/>
            <person name="Courty P.E."/>
            <person name="Chicoki N."/>
            <person name="Fauchery L."/>
            <person name="Kohler A."/>
            <person name="Kuo A."/>
            <person name="Labutti K."/>
            <person name="Pangilinan J."/>
            <person name="Lipzen A."/>
            <person name="Riley R."/>
            <person name="Andreopoulos W."/>
            <person name="He G."/>
            <person name="Johnson J."/>
            <person name="Barry K.W."/>
            <person name="Grigoriev I.V."/>
            <person name="Nagy L."/>
            <person name="Hibbett D."/>
            <person name="Henrissat B."/>
            <person name="Matheny P.B."/>
            <person name="Labbe J."/>
            <person name="Martin F."/>
        </authorList>
    </citation>
    <scope>NUCLEOTIDE SEQUENCE</scope>
    <source>
        <strain evidence="1">FP105234-sp</strain>
    </source>
</reference>
<organism evidence="1 2">
    <name type="scientific">Auriscalpium vulgare</name>
    <dbReference type="NCBI Taxonomy" id="40419"/>
    <lineage>
        <taxon>Eukaryota</taxon>
        <taxon>Fungi</taxon>
        <taxon>Dikarya</taxon>
        <taxon>Basidiomycota</taxon>
        <taxon>Agaricomycotina</taxon>
        <taxon>Agaricomycetes</taxon>
        <taxon>Russulales</taxon>
        <taxon>Auriscalpiaceae</taxon>
        <taxon>Auriscalpium</taxon>
    </lineage>
</organism>
<reference evidence="1" key="2">
    <citation type="journal article" date="2022" name="New Phytol.">
        <title>Evolutionary transition to the ectomycorrhizal habit in the genomes of a hyperdiverse lineage of mushroom-forming fungi.</title>
        <authorList>
            <person name="Looney B."/>
            <person name="Miyauchi S."/>
            <person name="Morin E."/>
            <person name="Drula E."/>
            <person name="Courty P.E."/>
            <person name="Kohler A."/>
            <person name="Kuo A."/>
            <person name="LaButti K."/>
            <person name="Pangilinan J."/>
            <person name="Lipzen A."/>
            <person name="Riley R."/>
            <person name="Andreopoulos W."/>
            <person name="He G."/>
            <person name="Johnson J."/>
            <person name="Nolan M."/>
            <person name="Tritt A."/>
            <person name="Barry K.W."/>
            <person name="Grigoriev I.V."/>
            <person name="Nagy L.G."/>
            <person name="Hibbett D."/>
            <person name="Henrissat B."/>
            <person name="Matheny P.B."/>
            <person name="Labbe J."/>
            <person name="Martin F.M."/>
        </authorList>
    </citation>
    <scope>NUCLEOTIDE SEQUENCE</scope>
    <source>
        <strain evidence="1">FP105234-sp</strain>
    </source>
</reference>
<comment type="caution">
    <text evidence="1">The sequence shown here is derived from an EMBL/GenBank/DDBJ whole genome shotgun (WGS) entry which is preliminary data.</text>
</comment>
<sequence length="402" mass="44949">MNNSRTGHDQYVTLEITRITDADDYDFYANLEKAEHTIPLPYFFAPFSGSSPIFRLPPELLINIFSLLSDIDQASNRNLGWIRTAAHTCRTWRTTALGYRLLWATFRTPLLSERWSAIMLARAGPRTPLRFFVSDVNPYDLFFARNQFAVVRELCLVSTSRMPKVYALLTAQAPALEALDISLRHTHTNFNLAMGKPGAFLGGHAPVLRRLRVRDESAWFPWASPLLRGLTSLEVTCEHFPDDLPSIGGALRALAEMHELKKLVLTLAFSPPSTEEMVGLGYVSLPCLTYVDLTGPMDRAAFFLYRFEVPARATLKISLWPTRRTIRMEDIGAFFTALSSSRQNDTNFSGFSISSGHRMPSESPNCYAAAKKTTPVVVAAWHSSDGQAYPRITLSFPSGSIA</sequence>
<protein>
    <submittedName>
        <fullName evidence="1">Uncharacterized protein</fullName>
    </submittedName>
</protein>
<dbReference type="Proteomes" id="UP000814033">
    <property type="component" value="Unassembled WGS sequence"/>
</dbReference>
<proteinExistence type="predicted"/>
<gene>
    <name evidence="1" type="ORF">FA95DRAFT_1613439</name>
</gene>
<dbReference type="EMBL" id="MU276519">
    <property type="protein sequence ID" value="KAI0038365.1"/>
    <property type="molecule type" value="Genomic_DNA"/>
</dbReference>
<evidence type="ECO:0000313" key="2">
    <source>
        <dbReference type="Proteomes" id="UP000814033"/>
    </source>
</evidence>
<evidence type="ECO:0000313" key="1">
    <source>
        <dbReference type="EMBL" id="KAI0038365.1"/>
    </source>
</evidence>
<name>A0ACB8R2R3_9AGAM</name>
<keyword evidence="2" id="KW-1185">Reference proteome</keyword>
<accession>A0ACB8R2R3</accession>